<evidence type="ECO:0000313" key="5">
    <source>
        <dbReference type="Proteomes" id="UP001162800"/>
    </source>
</evidence>
<dbReference type="InterPro" id="IPR044731">
    <property type="entry name" value="BDH-like"/>
</dbReference>
<evidence type="ECO:0000259" key="3">
    <source>
        <dbReference type="Pfam" id="PF25137"/>
    </source>
</evidence>
<dbReference type="Proteomes" id="UP001162800">
    <property type="component" value="Chromosome"/>
</dbReference>
<dbReference type="PROSITE" id="PS00913">
    <property type="entry name" value="ADH_IRON_1"/>
    <property type="match status" value="1"/>
</dbReference>
<dbReference type="PANTHER" id="PTHR43633">
    <property type="entry name" value="ALCOHOL DEHYDROGENASE YQHD"/>
    <property type="match status" value="1"/>
</dbReference>
<dbReference type="CDD" id="cd08187">
    <property type="entry name" value="BDH"/>
    <property type="match status" value="1"/>
</dbReference>
<organism evidence="4 5">
    <name type="scientific">Comamonas endophytica</name>
    <dbReference type="NCBI Taxonomy" id="2949090"/>
    <lineage>
        <taxon>Bacteria</taxon>
        <taxon>Pseudomonadati</taxon>
        <taxon>Pseudomonadota</taxon>
        <taxon>Betaproteobacteria</taxon>
        <taxon>Burkholderiales</taxon>
        <taxon>Comamonadaceae</taxon>
        <taxon>Comamonas</taxon>
    </lineage>
</organism>
<dbReference type="Gene3D" id="3.40.50.1970">
    <property type="match status" value="1"/>
</dbReference>
<dbReference type="EC" id="1.1.1.1" evidence="4"/>
<name>A0ABY6G730_9BURK</name>
<protein>
    <submittedName>
        <fullName evidence="4">Iron-containing alcohol dehydrogenase</fullName>
        <ecNumber evidence="4">1.1.1.1</ecNumber>
    </submittedName>
</protein>
<evidence type="ECO:0000256" key="1">
    <source>
        <dbReference type="ARBA" id="ARBA00023002"/>
    </source>
</evidence>
<gene>
    <name evidence="4" type="ORF">M9799_09830</name>
</gene>
<dbReference type="InterPro" id="IPR056798">
    <property type="entry name" value="ADH_Fe_C"/>
</dbReference>
<feature type="domain" description="Fe-containing alcohol dehydrogenase-like C-terminal" evidence="3">
    <location>
        <begin position="191"/>
        <end position="361"/>
    </location>
</feature>
<dbReference type="RefSeq" id="WP_231041500.1">
    <property type="nucleotide sequence ID" value="NZ_CP106881.1"/>
</dbReference>
<dbReference type="Pfam" id="PF25137">
    <property type="entry name" value="ADH_Fe_C"/>
    <property type="match status" value="1"/>
</dbReference>
<proteinExistence type="predicted"/>
<dbReference type="PANTHER" id="PTHR43633:SF1">
    <property type="entry name" value="ALCOHOL DEHYDROGENASE YQHD"/>
    <property type="match status" value="1"/>
</dbReference>
<dbReference type="GO" id="GO:0004022">
    <property type="term" value="F:alcohol dehydrogenase (NAD+) activity"/>
    <property type="evidence" value="ECO:0007669"/>
    <property type="project" value="UniProtKB-EC"/>
</dbReference>
<dbReference type="Pfam" id="PF00465">
    <property type="entry name" value="Fe-ADH"/>
    <property type="match status" value="1"/>
</dbReference>
<evidence type="ECO:0000259" key="2">
    <source>
        <dbReference type="Pfam" id="PF00465"/>
    </source>
</evidence>
<feature type="domain" description="Alcohol dehydrogenase iron-type/glycerol dehydrogenase GldA" evidence="2">
    <location>
        <begin position="9"/>
        <end position="179"/>
    </location>
</feature>
<dbReference type="PROSITE" id="PS00060">
    <property type="entry name" value="ADH_IRON_2"/>
    <property type="match status" value="1"/>
</dbReference>
<dbReference type="InterPro" id="IPR001670">
    <property type="entry name" value="ADH_Fe/GldA"/>
</dbReference>
<evidence type="ECO:0000313" key="4">
    <source>
        <dbReference type="EMBL" id="UYG50402.1"/>
    </source>
</evidence>
<sequence>MLNFDFTNPTRIVFGEGVIARLGKLLPEAAQVLIVTGSGSAEKNGTLAEVRAALGERRHETFTGIEPNPTLETAMRAVAQFQQGGFDYLLAVGGGSVIDAVKFIAAAVRLPGADPAAAWELVRKGGRSVAQAAPLGVVLTLPATGSEMNNGGVLTHAAEGAKLPFSNRLLFPQFALLDPTKTYTLPTRQLANGVVDAFVHTMEQYLTYPVDARVQDRFAEGLLQTLIEIGPRVVQAETPDYADRANLVWSATLALNGLIGAGVPQDWSTHMIGHEITALHGIDHARTLAIVLPAMMDARRDQKHAKLLQYAERVWGITEGSEEGRVNAAITQTRNFFEGLGVPTRLSAYDLGPETADAVVAQLEKHGMVALSEHRDIDARKAREILGLAI</sequence>
<dbReference type="InterPro" id="IPR018211">
    <property type="entry name" value="ADH_Fe_CS"/>
</dbReference>
<keyword evidence="1 4" id="KW-0560">Oxidoreductase</keyword>
<reference evidence="4" key="1">
    <citation type="submission" date="2022-09" db="EMBL/GenBank/DDBJ databases">
        <title>The complete genome of Acidovorax sp. 5MLIR.</title>
        <authorList>
            <person name="Liu L."/>
            <person name="Yue J."/>
            <person name="Yang F."/>
            <person name="Yuan J."/>
            <person name="Li L."/>
        </authorList>
    </citation>
    <scope>NUCLEOTIDE SEQUENCE</scope>
    <source>
        <strain evidence="4">5MLIR</strain>
    </source>
</reference>
<accession>A0ABY6G730</accession>
<dbReference type="Gene3D" id="1.20.1090.10">
    <property type="entry name" value="Dehydroquinate synthase-like - alpha domain"/>
    <property type="match status" value="1"/>
</dbReference>
<dbReference type="EMBL" id="CP106881">
    <property type="protein sequence ID" value="UYG50402.1"/>
    <property type="molecule type" value="Genomic_DNA"/>
</dbReference>
<dbReference type="SUPFAM" id="SSF56796">
    <property type="entry name" value="Dehydroquinate synthase-like"/>
    <property type="match status" value="1"/>
</dbReference>
<keyword evidence="5" id="KW-1185">Reference proteome</keyword>